<dbReference type="PROSITE" id="PS51898">
    <property type="entry name" value="TYR_RECOMBINASE"/>
    <property type="match status" value="1"/>
</dbReference>
<name>A0ABU4KUG3_BREVE</name>
<accession>A0ABU4KUG3</accession>
<evidence type="ECO:0000313" key="6">
    <source>
        <dbReference type="EMBL" id="MDX2336656.1"/>
    </source>
</evidence>
<proteinExistence type="inferred from homology"/>
<dbReference type="InterPro" id="IPR046668">
    <property type="entry name" value="DUF6538"/>
</dbReference>
<dbReference type="Gene3D" id="1.10.150.130">
    <property type="match status" value="1"/>
</dbReference>
<dbReference type="Pfam" id="PF20172">
    <property type="entry name" value="DUF6538"/>
    <property type="match status" value="1"/>
</dbReference>
<sequence>KRGQIHYRRRVPESLRGVVGKKEIWRSLGTDSPTVAKRRALRVAAEVKHEFEVARSRVGHIVDQIVLNGFSERAPIVEPVTEAEPLPSITFIDLYDAYMNDPTRDWSPTTRMAYQTTKRIVMAILGKDTPIRSITRTQCREMIEVLRWQPRNASKLFPTLGPIEIAERAKAEQRTDLINAANINTYLNKLGGVLNWAVKEEMLDRNPAQGLRVPDPTARRDKRHPFSTNQLQTIFSAPLYTGCRDDGHGYATPGPERPRHARFWIPLLSMFGGLRLNEACQLDAADIRRIENVDCFVITERSEEVATDKRLKTASSERVVPIHVMLIDLGFLDFARQRKRAGESKLFGEVGMGATGYRSTTFSAWFRRFVARAGADSPKTCFHSFRHGFRDALREARIDRDIALALGGWTTASGAASVSDAYGSGYRIATLKEAIDRVRYTGLDLSHLYEQ</sequence>
<keyword evidence="4" id="KW-0233">DNA recombination</keyword>
<protein>
    <submittedName>
        <fullName evidence="6">Site-specific integrase</fullName>
    </submittedName>
</protein>
<evidence type="ECO:0000256" key="1">
    <source>
        <dbReference type="ARBA" id="ARBA00008857"/>
    </source>
</evidence>
<evidence type="ECO:0000256" key="3">
    <source>
        <dbReference type="ARBA" id="ARBA00023125"/>
    </source>
</evidence>
<keyword evidence="3" id="KW-0238">DNA-binding</keyword>
<dbReference type="InterPro" id="IPR050090">
    <property type="entry name" value="Tyrosine_recombinase_XerCD"/>
</dbReference>
<dbReference type="CDD" id="cd01184">
    <property type="entry name" value="INT_C_like_1"/>
    <property type="match status" value="1"/>
</dbReference>
<feature type="non-terminal residue" evidence="6">
    <location>
        <position position="1"/>
    </location>
</feature>
<evidence type="ECO:0000256" key="4">
    <source>
        <dbReference type="ARBA" id="ARBA00023172"/>
    </source>
</evidence>
<dbReference type="Proteomes" id="UP001272940">
    <property type="component" value="Unassembled WGS sequence"/>
</dbReference>
<comment type="similarity">
    <text evidence="1">Belongs to the 'phage' integrase family.</text>
</comment>
<dbReference type="InterPro" id="IPR011010">
    <property type="entry name" value="DNA_brk_join_enz"/>
</dbReference>
<comment type="caution">
    <text evidence="6">The sequence shown here is derived from an EMBL/GenBank/DDBJ whole genome shotgun (WGS) entry which is preliminary data.</text>
</comment>
<dbReference type="Gene3D" id="1.10.443.10">
    <property type="entry name" value="Intergrase catalytic core"/>
    <property type="match status" value="1"/>
</dbReference>
<gene>
    <name evidence="6" type="ORF">NJD11_17145</name>
</gene>
<dbReference type="InterPro" id="IPR013762">
    <property type="entry name" value="Integrase-like_cat_sf"/>
</dbReference>
<dbReference type="PANTHER" id="PTHR30349">
    <property type="entry name" value="PHAGE INTEGRASE-RELATED"/>
    <property type="match status" value="1"/>
</dbReference>
<organism evidence="6 7">
    <name type="scientific">Brevundimonas vesicularis</name>
    <name type="common">Pseudomonas vesicularis</name>
    <dbReference type="NCBI Taxonomy" id="41276"/>
    <lineage>
        <taxon>Bacteria</taxon>
        <taxon>Pseudomonadati</taxon>
        <taxon>Pseudomonadota</taxon>
        <taxon>Alphaproteobacteria</taxon>
        <taxon>Caulobacterales</taxon>
        <taxon>Caulobacteraceae</taxon>
        <taxon>Brevundimonas</taxon>
    </lineage>
</organism>
<dbReference type="InterPro" id="IPR010998">
    <property type="entry name" value="Integrase_recombinase_N"/>
</dbReference>
<keyword evidence="7" id="KW-1185">Reference proteome</keyword>
<feature type="domain" description="Tyr recombinase" evidence="5">
    <location>
        <begin position="221"/>
        <end position="436"/>
    </location>
</feature>
<evidence type="ECO:0000259" key="5">
    <source>
        <dbReference type="PROSITE" id="PS51898"/>
    </source>
</evidence>
<keyword evidence="2" id="KW-0229">DNA integration</keyword>
<evidence type="ECO:0000256" key="2">
    <source>
        <dbReference type="ARBA" id="ARBA00022908"/>
    </source>
</evidence>
<dbReference type="SUPFAM" id="SSF56349">
    <property type="entry name" value="DNA breaking-rejoining enzymes"/>
    <property type="match status" value="1"/>
</dbReference>
<dbReference type="RefSeq" id="WP_319078823.1">
    <property type="nucleotide sequence ID" value="NZ_JAMYEC010000023.1"/>
</dbReference>
<dbReference type="InterPro" id="IPR002104">
    <property type="entry name" value="Integrase_catalytic"/>
</dbReference>
<reference evidence="6 7" key="1">
    <citation type="journal article" date="2023" name="FEMS Microbes">
        <title>Whole genomes of deep-sea sponge-associated bacteria exhibit high novel natural product potential.</title>
        <authorList>
            <person name="Hesketh-Best P.J."/>
            <person name="January G.G."/>
            <person name="Koch M.J."/>
            <person name="Warburton P.J."/>
            <person name="Howell K.L."/>
            <person name="Upton M."/>
        </authorList>
    </citation>
    <scope>NUCLEOTIDE SEQUENCE [LARGE SCALE GENOMIC DNA]</scope>
    <source>
        <strain evidence="6 7">PC206-O</strain>
    </source>
</reference>
<dbReference type="PANTHER" id="PTHR30349:SF41">
    <property type="entry name" value="INTEGRASE_RECOMBINASE PROTEIN MJ0367-RELATED"/>
    <property type="match status" value="1"/>
</dbReference>
<evidence type="ECO:0000313" key="7">
    <source>
        <dbReference type="Proteomes" id="UP001272940"/>
    </source>
</evidence>
<dbReference type="EMBL" id="JAMYEC010000023">
    <property type="protein sequence ID" value="MDX2336656.1"/>
    <property type="molecule type" value="Genomic_DNA"/>
</dbReference>